<gene>
    <name evidence="9" type="ORF">AV649_08140</name>
</gene>
<feature type="domain" description="EamA" evidence="8">
    <location>
        <begin position="152"/>
        <end position="289"/>
    </location>
</feature>
<feature type="transmembrane region" description="Helical" evidence="7">
    <location>
        <begin position="7"/>
        <end position="28"/>
    </location>
</feature>
<evidence type="ECO:0000256" key="3">
    <source>
        <dbReference type="ARBA" id="ARBA00022475"/>
    </source>
</evidence>
<keyword evidence="3" id="KW-1003">Cell membrane</keyword>
<evidence type="ECO:0000259" key="8">
    <source>
        <dbReference type="Pfam" id="PF00892"/>
    </source>
</evidence>
<dbReference type="InterPro" id="IPR037185">
    <property type="entry name" value="EmrE-like"/>
</dbReference>
<dbReference type="Pfam" id="PF00892">
    <property type="entry name" value="EamA"/>
    <property type="match status" value="2"/>
</dbReference>
<feature type="transmembrane region" description="Helical" evidence="7">
    <location>
        <begin position="183"/>
        <end position="201"/>
    </location>
</feature>
<dbReference type="SUPFAM" id="SSF103481">
    <property type="entry name" value="Multidrug resistance efflux transporter EmrE"/>
    <property type="match status" value="2"/>
</dbReference>
<dbReference type="AlphaFoldDB" id="A0A163J393"/>
<feature type="transmembrane region" description="Helical" evidence="7">
    <location>
        <begin position="270"/>
        <end position="290"/>
    </location>
</feature>
<evidence type="ECO:0000256" key="5">
    <source>
        <dbReference type="ARBA" id="ARBA00022989"/>
    </source>
</evidence>
<feature type="transmembrane region" description="Helical" evidence="7">
    <location>
        <begin position="66"/>
        <end position="88"/>
    </location>
</feature>
<feature type="transmembrane region" description="Helical" evidence="7">
    <location>
        <begin position="246"/>
        <end position="264"/>
    </location>
</feature>
<feature type="domain" description="EamA" evidence="8">
    <location>
        <begin position="9"/>
        <end position="138"/>
    </location>
</feature>
<evidence type="ECO:0000256" key="6">
    <source>
        <dbReference type="ARBA" id="ARBA00023136"/>
    </source>
</evidence>
<organism evidence="9 10">
    <name type="scientific">Rossellomorea marisflavi</name>
    <dbReference type="NCBI Taxonomy" id="189381"/>
    <lineage>
        <taxon>Bacteria</taxon>
        <taxon>Bacillati</taxon>
        <taxon>Bacillota</taxon>
        <taxon>Bacilli</taxon>
        <taxon>Bacillales</taxon>
        <taxon>Bacillaceae</taxon>
        <taxon>Rossellomorea</taxon>
    </lineage>
</organism>
<dbReference type="PANTHER" id="PTHR32322">
    <property type="entry name" value="INNER MEMBRANE TRANSPORTER"/>
    <property type="match status" value="1"/>
</dbReference>
<keyword evidence="4 7" id="KW-0812">Transmembrane</keyword>
<keyword evidence="5 7" id="KW-1133">Transmembrane helix</keyword>
<comment type="similarity">
    <text evidence="2">Belongs to the EamA transporter family.</text>
</comment>
<dbReference type="OrthoDB" id="67135at2"/>
<sequence length="298" mass="33011">MKNIKVIGMIGLISIIWGYLWVSMKVGLQDIPPFFFTTLRLFIGALVLITVLIIRRKPILPKGNEWRRFFALGMLMCVGYYALCTYGIQFVDSGISSVLVYTMPIIVSILAHFFLNERLNWLKGFGLIVGAAGLATIIGPKLLHLSWNLALFGEIVIVVSAFFWSSANVYTKKIGRDHDKIKMTLWQLIDGGIILLIISLLKEHNEIAHLNIHMPSMLALLYSSILGTAVAFVGWNWVLGNIEASIASISLMSVPILGLIFGSIQLHEAITRNVIIGALFVCLGILFTSLPKKTPLKG</sequence>
<evidence type="ECO:0000256" key="4">
    <source>
        <dbReference type="ARBA" id="ARBA00022692"/>
    </source>
</evidence>
<dbReference type="RefSeq" id="WP_063191851.1">
    <property type="nucleotide sequence ID" value="NZ_JAMQJC010000010.1"/>
</dbReference>
<evidence type="ECO:0000256" key="2">
    <source>
        <dbReference type="ARBA" id="ARBA00007362"/>
    </source>
</evidence>
<reference evidence="10" key="1">
    <citation type="submission" date="2016-01" db="EMBL/GenBank/DDBJ databases">
        <title>Whole genome sequencing of Bhargavaea cecembensis T14.</title>
        <authorList>
            <person name="Hong K.W."/>
        </authorList>
    </citation>
    <scope>NUCLEOTIDE SEQUENCE [LARGE SCALE GENOMIC DNA]</scope>
    <source>
        <strain evidence="10">M19</strain>
    </source>
</reference>
<feature type="transmembrane region" description="Helical" evidence="7">
    <location>
        <begin position="34"/>
        <end position="54"/>
    </location>
</feature>
<feature type="transmembrane region" description="Helical" evidence="7">
    <location>
        <begin position="149"/>
        <end position="171"/>
    </location>
</feature>
<dbReference type="InterPro" id="IPR050638">
    <property type="entry name" value="AA-Vitamin_Transporters"/>
</dbReference>
<feature type="transmembrane region" description="Helical" evidence="7">
    <location>
        <begin position="122"/>
        <end position="143"/>
    </location>
</feature>
<proteinExistence type="inferred from homology"/>
<evidence type="ECO:0000256" key="7">
    <source>
        <dbReference type="SAM" id="Phobius"/>
    </source>
</evidence>
<evidence type="ECO:0000313" key="9">
    <source>
        <dbReference type="EMBL" id="KZE44261.1"/>
    </source>
</evidence>
<dbReference type="InterPro" id="IPR000620">
    <property type="entry name" value="EamA_dom"/>
</dbReference>
<evidence type="ECO:0000256" key="1">
    <source>
        <dbReference type="ARBA" id="ARBA00004651"/>
    </source>
</evidence>
<feature type="transmembrane region" description="Helical" evidence="7">
    <location>
        <begin position="221"/>
        <end position="239"/>
    </location>
</feature>
<accession>A0A163J393</accession>
<evidence type="ECO:0000313" key="10">
    <source>
        <dbReference type="Proteomes" id="UP000076510"/>
    </source>
</evidence>
<dbReference type="Proteomes" id="UP000076510">
    <property type="component" value="Unassembled WGS sequence"/>
</dbReference>
<dbReference type="PANTHER" id="PTHR32322:SF18">
    <property type="entry name" value="S-ADENOSYLMETHIONINE_S-ADENOSYLHOMOCYSTEINE TRANSPORTER"/>
    <property type="match status" value="1"/>
</dbReference>
<dbReference type="GO" id="GO:0005886">
    <property type="term" value="C:plasma membrane"/>
    <property type="evidence" value="ECO:0007669"/>
    <property type="project" value="UniProtKB-SubCell"/>
</dbReference>
<comment type="caution">
    <text evidence="9">The sequence shown here is derived from an EMBL/GenBank/DDBJ whole genome shotgun (WGS) entry which is preliminary data.</text>
</comment>
<keyword evidence="6 7" id="KW-0472">Membrane</keyword>
<protein>
    <submittedName>
        <fullName evidence="9">Transporter</fullName>
    </submittedName>
</protein>
<feature type="transmembrane region" description="Helical" evidence="7">
    <location>
        <begin position="94"/>
        <end position="115"/>
    </location>
</feature>
<comment type="subcellular location">
    <subcellularLocation>
        <location evidence="1">Cell membrane</location>
        <topology evidence="1">Multi-pass membrane protein</topology>
    </subcellularLocation>
</comment>
<dbReference type="EMBL" id="LQQY01000044">
    <property type="protein sequence ID" value="KZE44261.1"/>
    <property type="molecule type" value="Genomic_DNA"/>
</dbReference>
<name>A0A163J393_9BACI</name>